<evidence type="ECO:0000313" key="1">
    <source>
        <dbReference type="EMBL" id="HHM43679.1"/>
    </source>
</evidence>
<organism evidence="1">
    <name type="scientific">Caldiarchaeum subterraneum</name>
    <dbReference type="NCBI Taxonomy" id="311458"/>
    <lineage>
        <taxon>Archaea</taxon>
        <taxon>Nitrososphaerota</taxon>
        <taxon>Candidatus Caldarchaeales</taxon>
        <taxon>Candidatus Caldarchaeaceae</taxon>
        <taxon>Candidatus Caldarchaeum</taxon>
    </lineage>
</organism>
<sequence length="129" mass="14592">MKNSEAGLELLLYDEKAELSKVATRLKEFFMIADDGTVLLKKVYPQGMGRLLVYMIGRVAAKIMGRVSESSFTLGELTLLTGLRGDQLEQLLAANPYIVYVGHGRYRLNTLYLSKILDELQKLYITEQE</sequence>
<reference evidence="1" key="1">
    <citation type="journal article" date="2020" name="mSystems">
        <title>Genome- and Community-Level Interaction Insights into Carbon Utilization and Element Cycling Functions of Hydrothermarchaeota in Hydrothermal Sediment.</title>
        <authorList>
            <person name="Zhou Z."/>
            <person name="Liu Y."/>
            <person name="Xu W."/>
            <person name="Pan J."/>
            <person name="Luo Z.H."/>
            <person name="Li M."/>
        </authorList>
    </citation>
    <scope>NUCLEOTIDE SEQUENCE [LARGE SCALE GENOMIC DNA]</scope>
    <source>
        <strain evidence="1">SpSt-1074</strain>
    </source>
</reference>
<name>A0A7J3VRK1_CALS0</name>
<accession>A0A7J3VRK1</accession>
<protein>
    <submittedName>
        <fullName evidence="1">Uncharacterized protein</fullName>
    </submittedName>
</protein>
<gene>
    <name evidence="1" type="ORF">ENM31_00070</name>
</gene>
<proteinExistence type="predicted"/>
<dbReference type="AlphaFoldDB" id="A0A7J3VRK1"/>
<comment type="caution">
    <text evidence="1">The sequence shown here is derived from an EMBL/GenBank/DDBJ whole genome shotgun (WGS) entry which is preliminary data.</text>
</comment>
<dbReference type="EMBL" id="DRXH01000003">
    <property type="protein sequence ID" value="HHM43679.1"/>
    <property type="molecule type" value="Genomic_DNA"/>
</dbReference>